<dbReference type="EMBL" id="MU001509">
    <property type="protein sequence ID" value="KAF2439488.1"/>
    <property type="molecule type" value="Genomic_DNA"/>
</dbReference>
<feature type="transmembrane region" description="Helical" evidence="1">
    <location>
        <begin position="21"/>
        <end position="38"/>
    </location>
</feature>
<sequence length="117" mass="13331">MDGVLVGRRCSEMGRRCHKTIPSYFLSMGQVAFFVFWHPTEFLYCVLAWLAKAREESIIEARSLGSIRCGYRCALSWVLDVKVATMTVWNFLQSIVNPQLSPAMIFPAPKVSRKLNV</sequence>
<evidence type="ECO:0000313" key="3">
    <source>
        <dbReference type="Proteomes" id="UP000799764"/>
    </source>
</evidence>
<dbReference type="Proteomes" id="UP000799764">
    <property type="component" value="Unassembled WGS sequence"/>
</dbReference>
<keyword evidence="3" id="KW-1185">Reference proteome</keyword>
<dbReference type="AlphaFoldDB" id="A0A9P4PA84"/>
<evidence type="ECO:0000256" key="1">
    <source>
        <dbReference type="SAM" id="Phobius"/>
    </source>
</evidence>
<keyword evidence="1" id="KW-1133">Transmembrane helix</keyword>
<organism evidence="2 3">
    <name type="scientific">Karstenula rhodostoma CBS 690.94</name>
    <dbReference type="NCBI Taxonomy" id="1392251"/>
    <lineage>
        <taxon>Eukaryota</taxon>
        <taxon>Fungi</taxon>
        <taxon>Dikarya</taxon>
        <taxon>Ascomycota</taxon>
        <taxon>Pezizomycotina</taxon>
        <taxon>Dothideomycetes</taxon>
        <taxon>Pleosporomycetidae</taxon>
        <taxon>Pleosporales</taxon>
        <taxon>Massarineae</taxon>
        <taxon>Didymosphaeriaceae</taxon>
        <taxon>Karstenula</taxon>
    </lineage>
</organism>
<reference evidence="2" key="1">
    <citation type="journal article" date="2020" name="Stud. Mycol.">
        <title>101 Dothideomycetes genomes: a test case for predicting lifestyles and emergence of pathogens.</title>
        <authorList>
            <person name="Haridas S."/>
            <person name="Albert R."/>
            <person name="Binder M."/>
            <person name="Bloem J."/>
            <person name="Labutti K."/>
            <person name="Salamov A."/>
            <person name="Andreopoulos B."/>
            <person name="Baker S."/>
            <person name="Barry K."/>
            <person name="Bills G."/>
            <person name="Bluhm B."/>
            <person name="Cannon C."/>
            <person name="Castanera R."/>
            <person name="Culley D."/>
            <person name="Daum C."/>
            <person name="Ezra D."/>
            <person name="Gonzalez J."/>
            <person name="Henrissat B."/>
            <person name="Kuo A."/>
            <person name="Liang C."/>
            <person name="Lipzen A."/>
            <person name="Lutzoni F."/>
            <person name="Magnuson J."/>
            <person name="Mondo S."/>
            <person name="Nolan M."/>
            <person name="Ohm R."/>
            <person name="Pangilinan J."/>
            <person name="Park H.-J."/>
            <person name="Ramirez L."/>
            <person name="Alfaro M."/>
            <person name="Sun H."/>
            <person name="Tritt A."/>
            <person name="Yoshinaga Y."/>
            <person name="Zwiers L.-H."/>
            <person name="Turgeon B."/>
            <person name="Goodwin S."/>
            <person name="Spatafora J."/>
            <person name="Crous P."/>
            <person name="Grigoriev I."/>
        </authorList>
    </citation>
    <scope>NUCLEOTIDE SEQUENCE</scope>
    <source>
        <strain evidence="2">CBS 690.94</strain>
    </source>
</reference>
<gene>
    <name evidence="2" type="ORF">P171DRAFT_123473</name>
</gene>
<keyword evidence="1" id="KW-0812">Transmembrane</keyword>
<evidence type="ECO:0000313" key="2">
    <source>
        <dbReference type="EMBL" id="KAF2439488.1"/>
    </source>
</evidence>
<accession>A0A9P4PA84</accession>
<comment type="caution">
    <text evidence="2">The sequence shown here is derived from an EMBL/GenBank/DDBJ whole genome shotgun (WGS) entry which is preliminary data.</text>
</comment>
<proteinExistence type="predicted"/>
<keyword evidence="1" id="KW-0472">Membrane</keyword>
<protein>
    <submittedName>
        <fullName evidence="2">Uncharacterized protein</fullName>
    </submittedName>
</protein>
<name>A0A9P4PA84_9PLEO</name>